<proteinExistence type="predicted"/>
<sequence length="115" mass="12944">GLDFLIVDRPSHTVYMVHLSTAKDPWGECCVPRGARETSSETDSGSRWENSRLDMLYATLKRAGVVGHGYSYCYALWALFPCGDPPQVDHMRVMSVEADDKKVQEHVLGYVGMYQ</sequence>
<name>A0A391NU55_9EUKA</name>
<feature type="non-terminal residue" evidence="1">
    <location>
        <position position="1"/>
    </location>
</feature>
<dbReference type="EMBL" id="BDIP01003893">
    <property type="protein sequence ID" value="GCA63526.1"/>
    <property type="molecule type" value="Genomic_DNA"/>
</dbReference>
<dbReference type="AlphaFoldDB" id="A0A391NU55"/>
<dbReference type="Proteomes" id="UP000265618">
    <property type="component" value="Unassembled WGS sequence"/>
</dbReference>
<reference evidence="1 2" key="1">
    <citation type="journal article" date="2018" name="PLoS ONE">
        <title>The draft genome of Kipferlia bialata reveals reductive genome evolution in fornicate parasites.</title>
        <authorList>
            <person name="Tanifuji G."/>
            <person name="Takabayashi S."/>
            <person name="Kume K."/>
            <person name="Takagi M."/>
            <person name="Nakayama T."/>
            <person name="Kamikawa R."/>
            <person name="Inagaki Y."/>
            <person name="Hashimoto T."/>
        </authorList>
    </citation>
    <scope>NUCLEOTIDE SEQUENCE [LARGE SCALE GENOMIC DNA]</scope>
    <source>
        <strain evidence="1">NY0173</strain>
    </source>
</reference>
<protein>
    <submittedName>
        <fullName evidence="1">Uncharacterized protein</fullName>
    </submittedName>
</protein>
<organism evidence="1 2">
    <name type="scientific">Kipferlia bialata</name>
    <dbReference type="NCBI Taxonomy" id="797122"/>
    <lineage>
        <taxon>Eukaryota</taxon>
        <taxon>Metamonada</taxon>
        <taxon>Carpediemonas-like organisms</taxon>
        <taxon>Kipferlia</taxon>
    </lineage>
</organism>
<evidence type="ECO:0000313" key="2">
    <source>
        <dbReference type="Proteomes" id="UP000265618"/>
    </source>
</evidence>
<gene>
    <name evidence="1" type="ORF">KIPB_010452</name>
</gene>
<accession>A0A391NU55</accession>
<comment type="caution">
    <text evidence="1">The sequence shown here is derived from an EMBL/GenBank/DDBJ whole genome shotgun (WGS) entry which is preliminary data.</text>
</comment>
<keyword evidence="2" id="KW-1185">Reference proteome</keyword>
<evidence type="ECO:0000313" key="1">
    <source>
        <dbReference type="EMBL" id="GCA63526.1"/>
    </source>
</evidence>